<keyword evidence="2" id="KW-0723">Serine/threonine-protein kinase</keyword>
<dbReference type="InterPro" id="IPR050660">
    <property type="entry name" value="NEK_Ser/Thr_kinase"/>
</dbReference>
<evidence type="ECO:0000256" key="1">
    <source>
        <dbReference type="ARBA" id="ARBA00012513"/>
    </source>
</evidence>
<evidence type="ECO:0000259" key="10">
    <source>
        <dbReference type="PROSITE" id="PS50011"/>
    </source>
</evidence>
<dbReference type="Proteomes" id="UP000265618">
    <property type="component" value="Unassembled WGS sequence"/>
</dbReference>
<evidence type="ECO:0000256" key="6">
    <source>
        <dbReference type="ARBA" id="ARBA00022840"/>
    </source>
</evidence>
<evidence type="ECO:0000313" key="12">
    <source>
        <dbReference type="Proteomes" id="UP000265618"/>
    </source>
</evidence>
<keyword evidence="5" id="KW-0418">Kinase</keyword>
<feature type="compositionally biased region" description="Basic residues" evidence="9">
    <location>
        <begin position="315"/>
        <end position="325"/>
    </location>
</feature>
<dbReference type="PROSITE" id="PS00108">
    <property type="entry name" value="PROTEIN_KINASE_ST"/>
    <property type="match status" value="1"/>
</dbReference>
<keyword evidence="6" id="KW-0067">ATP-binding</keyword>
<keyword evidence="3" id="KW-0808">Transferase</keyword>
<name>A0A9K3CT92_9EUKA</name>
<keyword evidence="4" id="KW-0547">Nucleotide-binding</keyword>
<dbReference type="Pfam" id="PF00069">
    <property type="entry name" value="Pkinase"/>
    <property type="match status" value="1"/>
</dbReference>
<organism evidence="11 12">
    <name type="scientific">Kipferlia bialata</name>
    <dbReference type="NCBI Taxonomy" id="797122"/>
    <lineage>
        <taxon>Eukaryota</taxon>
        <taxon>Metamonada</taxon>
        <taxon>Carpediemonas-like organisms</taxon>
        <taxon>Kipferlia</taxon>
    </lineage>
</organism>
<feature type="domain" description="Protein kinase" evidence="10">
    <location>
        <begin position="1"/>
        <end position="241"/>
    </location>
</feature>
<evidence type="ECO:0000256" key="9">
    <source>
        <dbReference type="SAM" id="MobiDB-lite"/>
    </source>
</evidence>
<comment type="caution">
    <text evidence="11">The sequence shown here is derived from an EMBL/GenBank/DDBJ whole genome shotgun (WGS) entry which is preliminary data.</text>
</comment>
<evidence type="ECO:0000256" key="5">
    <source>
        <dbReference type="ARBA" id="ARBA00022777"/>
    </source>
</evidence>
<dbReference type="OrthoDB" id="10252354at2759"/>
<evidence type="ECO:0000256" key="3">
    <source>
        <dbReference type="ARBA" id="ARBA00022679"/>
    </source>
</evidence>
<sequence>MVIVMEYCDGPSLRALSTYSKKFEGKDRETLIDLEFSHLRPGRSLPGLLVMIEQMLMGLERLHSLNIIHRDIKRERLHSLGIIHRDIKPANIMVCKVPGCDIPCCKLIDLGLCRRLYEGESVAMTHDSVSPIFSAPEKFQDIHPDGYDTGIDIWALGITLTQIITADCVLGDPGSLYGLIDTLDEGRVRRLTDEETGIPGLANVINSMLECNPEIRPSASQLLEMIRAVQSERRMIHHRQMIDKIPKDVLESLVDQDSKLTHLFGSGPNKYAFFGSALSQAHAEEQRLLQEAQERLSKNPAPRSTPPAAVSRSAPRGRRTRRSKRASPATVQSKPSKLSYINHVYGPGADIDLQKELDSIIKATWADPSEFTYVVLTSRSGVCTTHRGDVIQLFTELDQFEPATLDDCNPIKAVVMYKVEEVDLDRVHKHLLSVFARVGVTDWAATECPVPVLVHGFVDDSYIDMLRETCTSAWAASQGQNN</sequence>
<dbReference type="PANTHER" id="PTHR43671:SF98">
    <property type="entry name" value="SERINE_THREONINE-PROTEIN KINASE NEK11"/>
    <property type="match status" value="1"/>
</dbReference>
<protein>
    <recommendedName>
        <fullName evidence="1">non-specific serine/threonine protein kinase</fullName>
        <ecNumber evidence="1">2.7.11.1</ecNumber>
    </recommendedName>
</protein>
<dbReference type="AlphaFoldDB" id="A0A9K3CT92"/>
<evidence type="ECO:0000256" key="8">
    <source>
        <dbReference type="ARBA" id="ARBA00048679"/>
    </source>
</evidence>
<comment type="catalytic activity">
    <reaction evidence="7">
        <text>L-threonyl-[protein] + ATP = O-phospho-L-threonyl-[protein] + ADP + H(+)</text>
        <dbReference type="Rhea" id="RHEA:46608"/>
        <dbReference type="Rhea" id="RHEA-COMP:11060"/>
        <dbReference type="Rhea" id="RHEA-COMP:11605"/>
        <dbReference type="ChEBI" id="CHEBI:15378"/>
        <dbReference type="ChEBI" id="CHEBI:30013"/>
        <dbReference type="ChEBI" id="CHEBI:30616"/>
        <dbReference type="ChEBI" id="CHEBI:61977"/>
        <dbReference type="ChEBI" id="CHEBI:456216"/>
        <dbReference type="EC" id="2.7.11.1"/>
    </reaction>
</comment>
<evidence type="ECO:0000256" key="4">
    <source>
        <dbReference type="ARBA" id="ARBA00022741"/>
    </source>
</evidence>
<dbReference type="GO" id="GO:0004674">
    <property type="term" value="F:protein serine/threonine kinase activity"/>
    <property type="evidence" value="ECO:0007669"/>
    <property type="project" value="UniProtKB-KW"/>
</dbReference>
<dbReference type="GO" id="GO:0005524">
    <property type="term" value="F:ATP binding"/>
    <property type="evidence" value="ECO:0007669"/>
    <property type="project" value="UniProtKB-KW"/>
</dbReference>
<gene>
    <name evidence="11" type="ORF">KIPB_003097</name>
</gene>
<keyword evidence="12" id="KW-1185">Reference proteome</keyword>
<reference evidence="11 12" key="1">
    <citation type="journal article" date="2018" name="PLoS ONE">
        <title>The draft genome of Kipferlia bialata reveals reductive genome evolution in fornicate parasites.</title>
        <authorList>
            <person name="Tanifuji G."/>
            <person name="Takabayashi S."/>
            <person name="Kume K."/>
            <person name="Takagi M."/>
            <person name="Nakayama T."/>
            <person name="Kamikawa R."/>
            <person name="Inagaki Y."/>
            <person name="Hashimoto T."/>
        </authorList>
    </citation>
    <scope>NUCLEOTIDE SEQUENCE [LARGE SCALE GENOMIC DNA]</scope>
    <source>
        <strain evidence="11">NY0173</strain>
    </source>
</reference>
<dbReference type="SMART" id="SM00220">
    <property type="entry name" value="S_TKc"/>
    <property type="match status" value="1"/>
</dbReference>
<evidence type="ECO:0000256" key="2">
    <source>
        <dbReference type="ARBA" id="ARBA00022527"/>
    </source>
</evidence>
<dbReference type="EMBL" id="BDIP01000567">
    <property type="protein sequence ID" value="GIQ82027.1"/>
    <property type="molecule type" value="Genomic_DNA"/>
</dbReference>
<dbReference type="Gene3D" id="1.10.510.10">
    <property type="entry name" value="Transferase(Phosphotransferase) domain 1"/>
    <property type="match status" value="2"/>
</dbReference>
<proteinExistence type="predicted"/>
<dbReference type="PROSITE" id="PS50011">
    <property type="entry name" value="PROTEIN_KINASE_DOM"/>
    <property type="match status" value="1"/>
</dbReference>
<evidence type="ECO:0000256" key="7">
    <source>
        <dbReference type="ARBA" id="ARBA00047899"/>
    </source>
</evidence>
<dbReference type="SUPFAM" id="SSF56112">
    <property type="entry name" value="Protein kinase-like (PK-like)"/>
    <property type="match status" value="2"/>
</dbReference>
<dbReference type="InterPro" id="IPR011009">
    <property type="entry name" value="Kinase-like_dom_sf"/>
</dbReference>
<dbReference type="InterPro" id="IPR008271">
    <property type="entry name" value="Ser/Thr_kinase_AS"/>
</dbReference>
<evidence type="ECO:0000313" key="11">
    <source>
        <dbReference type="EMBL" id="GIQ82027.1"/>
    </source>
</evidence>
<accession>A0A9K3CT92</accession>
<feature type="region of interest" description="Disordered" evidence="9">
    <location>
        <begin position="295"/>
        <end position="334"/>
    </location>
</feature>
<dbReference type="EC" id="2.7.11.1" evidence="1"/>
<dbReference type="PANTHER" id="PTHR43671">
    <property type="entry name" value="SERINE/THREONINE-PROTEIN KINASE NEK"/>
    <property type="match status" value="1"/>
</dbReference>
<comment type="catalytic activity">
    <reaction evidence="8">
        <text>L-seryl-[protein] + ATP = O-phospho-L-seryl-[protein] + ADP + H(+)</text>
        <dbReference type="Rhea" id="RHEA:17989"/>
        <dbReference type="Rhea" id="RHEA-COMP:9863"/>
        <dbReference type="Rhea" id="RHEA-COMP:11604"/>
        <dbReference type="ChEBI" id="CHEBI:15378"/>
        <dbReference type="ChEBI" id="CHEBI:29999"/>
        <dbReference type="ChEBI" id="CHEBI:30616"/>
        <dbReference type="ChEBI" id="CHEBI:83421"/>
        <dbReference type="ChEBI" id="CHEBI:456216"/>
        <dbReference type="EC" id="2.7.11.1"/>
    </reaction>
</comment>
<dbReference type="InterPro" id="IPR000719">
    <property type="entry name" value="Prot_kinase_dom"/>
</dbReference>